<organism evidence="2 3">
    <name type="scientific">Pristionchus pacificus</name>
    <name type="common">Parasitic nematode worm</name>
    <dbReference type="NCBI Taxonomy" id="54126"/>
    <lineage>
        <taxon>Eukaryota</taxon>
        <taxon>Metazoa</taxon>
        <taxon>Ecdysozoa</taxon>
        <taxon>Nematoda</taxon>
        <taxon>Chromadorea</taxon>
        <taxon>Rhabditida</taxon>
        <taxon>Rhabditina</taxon>
        <taxon>Diplogasteromorpha</taxon>
        <taxon>Diplogasteroidea</taxon>
        <taxon>Neodiplogasteridae</taxon>
        <taxon>Pristionchus</taxon>
    </lineage>
</organism>
<keyword evidence="3" id="KW-1185">Reference proteome</keyword>
<dbReference type="PROSITE" id="PS51898">
    <property type="entry name" value="TYR_RECOMBINASE"/>
    <property type="match status" value="1"/>
</dbReference>
<dbReference type="GO" id="GO:0006310">
    <property type="term" value="P:DNA recombination"/>
    <property type="evidence" value="ECO:0007669"/>
    <property type="project" value="InterPro"/>
</dbReference>
<evidence type="ECO:0000313" key="2">
    <source>
        <dbReference type="EnsemblMetazoa" id="PPA37550.1"/>
    </source>
</evidence>
<dbReference type="InterPro" id="IPR013762">
    <property type="entry name" value="Integrase-like_cat_sf"/>
</dbReference>
<dbReference type="GO" id="GO:0015074">
    <property type="term" value="P:DNA integration"/>
    <property type="evidence" value="ECO:0007669"/>
    <property type="project" value="InterPro"/>
</dbReference>
<dbReference type="Pfam" id="PF00589">
    <property type="entry name" value="Phage_integrase"/>
    <property type="match status" value="1"/>
</dbReference>
<accession>A0A2A6BBI1</accession>
<dbReference type="EnsemblMetazoa" id="PPA37550.1">
    <property type="protein sequence ID" value="PPA37550.1"/>
    <property type="gene ID" value="WBGene00275919"/>
</dbReference>
<reference evidence="3" key="1">
    <citation type="journal article" date="2008" name="Nat. Genet.">
        <title>The Pristionchus pacificus genome provides a unique perspective on nematode lifestyle and parasitism.</title>
        <authorList>
            <person name="Dieterich C."/>
            <person name="Clifton S.W."/>
            <person name="Schuster L.N."/>
            <person name="Chinwalla A."/>
            <person name="Delehaunty K."/>
            <person name="Dinkelacker I."/>
            <person name="Fulton L."/>
            <person name="Fulton R."/>
            <person name="Godfrey J."/>
            <person name="Minx P."/>
            <person name="Mitreva M."/>
            <person name="Roeseler W."/>
            <person name="Tian H."/>
            <person name="Witte H."/>
            <person name="Yang S.P."/>
            <person name="Wilson R.K."/>
            <person name="Sommer R.J."/>
        </authorList>
    </citation>
    <scope>NUCLEOTIDE SEQUENCE [LARGE SCALE GENOMIC DNA]</scope>
    <source>
        <strain evidence="3">PS312</strain>
    </source>
</reference>
<dbReference type="InterPro" id="IPR011010">
    <property type="entry name" value="DNA_brk_join_enz"/>
</dbReference>
<evidence type="ECO:0000256" key="1">
    <source>
        <dbReference type="SAM" id="MobiDB-lite"/>
    </source>
</evidence>
<protein>
    <submittedName>
        <fullName evidence="2">Tyr recombinase domain-containing protein</fullName>
    </submittedName>
</protein>
<dbReference type="PANTHER" id="PTHR33435:SF3">
    <property type="entry name" value="PROTEIN CBG21870"/>
    <property type="match status" value="1"/>
</dbReference>
<dbReference type="InterPro" id="IPR002104">
    <property type="entry name" value="Integrase_catalytic"/>
</dbReference>
<evidence type="ECO:0000313" key="3">
    <source>
        <dbReference type="Proteomes" id="UP000005239"/>
    </source>
</evidence>
<accession>A0A8R1USA6</accession>
<reference evidence="2" key="2">
    <citation type="submission" date="2022-06" db="UniProtKB">
        <authorList>
            <consortium name="EnsemblMetazoa"/>
        </authorList>
    </citation>
    <scope>IDENTIFICATION</scope>
    <source>
        <strain evidence="2">PS312</strain>
    </source>
</reference>
<gene>
    <name evidence="2" type="primary">WBGene00275919</name>
</gene>
<dbReference type="PANTHER" id="PTHR33435">
    <property type="entry name" value="PROTEIN CBG21870-RELATED"/>
    <property type="match status" value="1"/>
</dbReference>
<dbReference type="CDD" id="cd00397">
    <property type="entry name" value="DNA_BRE_C"/>
    <property type="match status" value="1"/>
</dbReference>
<name>A0A2A6BBI1_PRIPA</name>
<proteinExistence type="predicted"/>
<dbReference type="Gene3D" id="1.10.443.10">
    <property type="entry name" value="Intergrase catalytic core"/>
    <property type="match status" value="1"/>
</dbReference>
<dbReference type="Proteomes" id="UP000005239">
    <property type="component" value="Unassembled WGS sequence"/>
</dbReference>
<dbReference type="SUPFAM" id="SSF56349">
    <property type="entry name" value="DNA breaking-rejoining enzymes"/>
    <property type="match status" value="1"/>
</dbReference>
<dbReference type="GO" id="GO:0003677">
    <property type="term" value="F:DNA binding"/>
    <property type="evidence" value="ECO:0007669"/>
    <property type="project" value="InterPro"/>
</dbReference>
<sequence length="531" mass="58395">MAIHDEAAKNIFVVFENEYRNRISEPEKAGARDRAPAGIEGGRMLEAVGVVIKGQVPHTGNRPAIREAMSDNSRLAGGQEGGSNGGLSQEAVDHLLDLLSPRPTHVTPQLTRPGFSKQAEFNTLVLNKLEEARKDPSVLEAVIELIKERNSFLVLADKNPKLLDALDTAKAIEGASGTRMMIAQTLTQVQSQSNDRKRRALSPSSSAGQPFRYRAPAFPQAAGQSGLALRELMSKVATVDPELTPVLTRSLQDAKAPATMRVYKGSMKQLRVFARKKGIDPSCPSSLLIFALRRIHEGRSLSSLKILHSAYSHFCDPLPPFFANLLSSLFDCTRRSHPVTHHPKVPSSHIYTIVRFASLHPTEFHIVRCALGAALAYGALLRVSELISLRWSDLSWSEGLLRVSIRKAKNDQFSEGRETFISIGEESETLSLFDSYRSRVPLSVWVFPSISHPLSHITSDSFRKDLYSLCSRVGITKFTPHQLRGGGAMESIRRGASVDKVQRRGRWRSIAGLAPYLADTVETQGGSLPLP</sequence>
<feature type="region of interest" description="Disordered" evidence="1">
    <location>
        <begin position="188"/>
        <end position="212"/>
    </location>
</feature>
<dbReference type="AlphaFoldDB" id="A0A2A6BBI1"/>